<dbReference type="GO" id="GO:0006508">
    <property type="term" value="P:proteolysis"/>
    <property type="evidence" value="ECO:0007669"/>
    <property type="project" value="UniProtKB-KW"/>
</dbReference>
<accession>C1BME1</accession>
<name>C1BME1_CALRO</name>
<evidence type="ECO:0000256" key="3">
    <source>
        <dbReference type="ARBA" id="ARBA00022801"/>
    </source>
</evidence>
<dbReference type="PANTHER" id="PTHR24276:SF98">
    <property type="entry name" value="FI18310P1-RELATED"/>
    <property type="match status" value="1"/>
</dbReference>
<dbReference type="PROSITE" id="PS50240">
    <property type="entry name" value="TRYPSIN_DOM"/>
    <property type="match status" value="1"/>
</dbReference>
<evidence type="ECO:0000256" key="5">
    <source>
        <dbReference type="ARBA" id="ARBA00023157"/>
    </source>
</evidence>
<dbReference type="SMART" id="SM00020">
    <property type="entry name" value="Tryp_SPc"/>
    <property type="match status" value="1"/>
</dbReference>
<dbReference type="AlphaFoldDB" id="C1BME1"/>
<dbReference type="PRINTS" id="PR00722">
    <property type="entry name" value="CHYMOTRYPSIN"/>
</dbReference>
<dbReference type="InterPro" id="IPR043504">
    <property type="entry name" value="Peptidase_S1_PA_chymotrypsin"/>
</dbReference>
<dbReference type="InterPro" id="IPR001254">
    <property type="entry name" value="Trypsin_dom"/>
</dbReference>
<feature type="signal peptide" evidence="6">
    <location>
        <begin position="1"/>
        <end position="17"/>
    </location>
</feature>
<dbReference type="InterPro" id="IPR050430">
    <property type="entry name" value="Peptidase_S1"/>
</dbReference>
<keyword evidence="2" id="KW-0645">Protease</keyword>
<dbReference type="InterPro" id="IPR009003">
    <property type="entry name" value="Peptidase_S1_PA"/>
</dbReference>
<protein>
    <submittedName>
        <fullName evidence="8">Trypsin epsilon</fullName>
    </submittedName>
</protein>
<dbReference type="Gene3D" id="2.40.10.10">
    <property type="entry name" value="Trypsin-like serine proteases"/>
    <property type="match status" value="1"/>
</dbReference>
<evidence type="ECO:0000256" key="6">
    <source>
        <dbReference type="SAM" id="SignalP"/>
    </source>
</evidence>
<dbReference type="GO" id="GO:0004252">
    <property type="term" value="F:serine-type endopeptidase activity"/>
    <property type="evidence" value="ECO:0007669"/>
    <property type="project" value="InterPro"/>
</dbReference>
<reference evidence="8" key="1">
    <citation type="submission" date="2009-03" db="EMBL/GenBank/DDBJ databases">
        <title>Caligus rogercresseyi ESTs and full-length cDNAs.</title>
        <authorList>
            <person name="Yasuike M."/>
            <person name="von Schalburg K."/>
            <person name="Cooper G."/>
            <person name="Leong J."/>
            <person name="Jones S.R.M."/>
            <person name="Koop B.F."/>
        </authorList>
    </citation>
    <scope>NUCLEOTIDE SEQUENCE</scope>
    <source>
        <tissue evidence="8">Whole tissue</tissue>
    </source>
</reference>
<feature type="domain" description="Peptidase S1" evidence="7">
    <location>
        <begin position="27"/>
        <end position="256"/>
    </location>
</feature>
<evidence type="ECO:0000256" key="4">
    <source>
        <dbReference type="ARBA" id="ARBA00022825"/>
    </source>
</evidence>
<sequence length="260" mass="28581">MKSFFILLIALFVGIGASPIIEPTQRIVGGKESKIADRPYQVLFKTPGKEICGGALVEANMVLTTGSCCKRLDSNKTEVIAGLESLPATIPTINKNKIEEIKFKDGKKDYTLQSNICIVALKKNFDISKPEIKTIPISDKPVAPKVTISGWGSSDINKPYEPSNKLMEVELDIYDIKECQKVYTNVQDMDKTMICTLTPSKGFCAGDFGDPLVTKDKDTNKLSGLAAWGFGCASKDYPGVYTDVTRFKEWIESTMSALKQ</sequence>
<evidence type="ECO:0000256" key="2">
    <source>
        <dbReference type="ARBA" id="ARBA00022670"/>
    </source>
</evidence>
<dbReference type="SUPFAM" id="SSF50494">
    <property type="entry name" value="Trypsin-like serine proteases"/>
    <property type="match status" value="1"/>
</dbReference>
<dbReference type="CDD" id="cd00190">
    <property type="entry name" value="Tryp_SPc"/>
    <property type="match status" value="1"/>
</dbReference>
<proteinExistence type="evidence at transcript level"/>
<keyword evidence="5" id="KW-1015">Disulfide bond</keyword>
<evidence type="ECO:0000256" key="1">
    <source>
        <dbReference type="ARBA" id="ARBA00007664"/>
    </source>
</evidence>
<dbReference type="EMBL" id="BT075770">
    <property type="protein sequence ID" value="ACO10194.1"/>
    <property type="molecule type" value="mRNA"/>
</dbReference>
<comment type="similarity">
    <text evidence="1">Belongs to the peptidase S1 family.</text>
</comment>
<dbReference type="PANTHER" id="PTHR24276">
    <property type="entry name" value="POLYSERASE-RELATED"/>
    <property type="match status" value="1"/>
</dbReference>
<keyword evidence="3" id="KW-0378">Hydrolase</keyword>
<keyword evidence="6" id="KW-0732">Signal</keyword>
<evidence type="ECO:0000259" key="7">
    <source>
        <dbReference type="PROSITE" id="PS50240"/>
    </source>
</evidence>
<keyword evidence="4" id="KW-0720">Serine protease</keyword>
<dbReference type="InterPro" id="IPR001314">
    <property type="entry name" value="Peptidase_S1A"/>
</dbReference>
<gene>
    <name evidence="8" type="primary">TRYE</name>
</gene>
<dbReference type="Pfam" id="PF00089">
    <property type="entry name" value="Trypsin"/>
    <property type="match status" value="1"/>
</dbReference>
<feature type="chain" id="PRO_5002907306" evidence="6">
    <location>
        <begin position="18"/>
        <end position="260"/>
    </location>
</feature>
<organism evidence="8">
    <name type="scientific">Caligus rogercresseyi</name>
    <name type="common">Sea louse</name>
    <dbReference type="NCBI Taxonomy" id="217165"/>
    <lineage>
        <taxon>Eukaryota</taxon>
        <taxon>Metazoa</taxon>
        <taxon>Ecdysozoa</taxon>
        <taxon>Arthropoda</taxon>
        <taxon>Crustacea</taxon>
        <taxon>Multicrustacea</taxon>
        <taxon>Hexanauplia</taxon>
        <taxon>Copepoda</taxon>
        <taxon>Siphonostomatoida</taxon>
        <taxon>Caligidae</taxon>
        <taxon>Caligus</taxon>
    </lineage>
</organism>
<evidence type="ECO:0000313" key="8">
    <source>
        <dbReference type="EMBL" id="ACO10194.1"/>
    </source>
</evidence>